<protein>
    <recommendedName>
        <fullName evidence="4">TIGR02453 family protein</fullName>
    </recommendedName>
</protein>
<dbReference type="InterPro" id="IPR012808">
    <property type="entry name" value="CHP02453"/>
</dbReference>
<evidence type="ECO:0000313" key="3">
    <source>
        <dbReference type="Proteomes" id="UP000827549"/>
    </source>
</evidence>
<evidence type="ECO:0000256" key="1">
    <source>
        <dbReference type="SAM" id="MobiDB-lite"/>
    </source>
</evidence>
<sequence length="445" mass="48194">MAARTARATTTRGKKVVAATNKDDAVTPPTKTKASKAASATPTRSRSGTARGGNGNTSPYFDKKAKGKQQQAKNKAKRNETDDELSEPTGLTSESELSSSDSGAESAFDPDSDDEPEDDEVMNGDESESDAEATPKAGTKRKATVADKAKAKWGRGAKGRQSGASAADAVELGSDDDDVELEEGQVVAGRIYPAPKTGQVPAGQVSRNTLNFLSLLQIPENNDRDWFRAHEPSYRQAEAEWKAFVVPMQARMSEADDELPVLPPNDVIHRIYRDVRFSSDKTPYKSNFSMSTSRGGKKGTWAGYHLSICPRGHSILACGKWQPSRDDLAAIRQNILHDPAPFRAAIGAPAFVKLFGKAEPGKKGKPQNIFGHSDELKVAPKGVDKTHKDIDLLKLRSIVVFHHFTDDEVTAPDFIDKVGAVVEVMTPFVHMLNDYMAAPVDDDSD</sequence>
<dbReference type="Pfam" id="PF09365">
    <property type="entry name" value="DUF2461"/>
    <property type="match status" value="1"/>
</dbReference>
<feature type="compositionally biased region" description="Acidic residues" evidence="1">
    <location>
        <begin position="108"/>
        <end position="131"/>
    </location>
</feature>
<dbReference type="RefSeq" id="XP_062624804.1">
    <property type="nucleotide sequence ID" value="XM_062768820.1"/>
</dbReference>
<reference evidence="2" key="1">
    <citation type="submission" date="2023-10" db="EMBL/GenBank/DDBJ databases">
        <authorList>
            <person name="Noh H."/>
        </authorList>
    </citation>
    <scope>NUCLEOTIDE SEQUENCE</scope>
    <source>
        <strain evidence="2">DUCC4014</strain>
    </source>
</reference>
<evidence type="ECO:0008006" key="4">
    <source>
        <dbReference type="Google" id="ProtNLM"/>
    </source>
</evidence>
<dbReference type="GeneID" id="87805559"/>
<gene>
    <name evidence="2" type="ORF">LOC62_02G002311</name>
</gene>
<dbReference type="PANTHER" id="PTHR36452">
    <property type="entry name" value="CHROMOSOME 12, WHOLE GENOME SHOTGUN SEQUENCE"/>
    <property type="match status" value="1"/>
</dbReference>
<organism evidence="2 3">
    <name type="scientific">Vanrija pseudolonga</name>
    <dbReference type="NCBI Taxonomy" id="143232"/>
    <lineage>
        <taxon>Eukaryota</taxon>
        <taxon>Fungi</taxon>
        <taxon>Dikarya</taxon>
        <taxon>Basidiomycota</taxon>
        <taxon>Agaricomycotina</taxon>
        <taxon>Tremellomycetes</taxon>
        <taxon>Trichosporonales</taxon>
        <taxon>Trichosporonaceae</taxon>
        <taxon>Vanrija</taxon>
    </lineage>
</organism>
<name>A0AAF0Y2E8_9TREE</name>
<feature type="region of interest" description="Disordered" evidence="1">
    <location>
        <begin position="1"/>
        <end position="176"/>
    </location>
</feature>
<proteinExistence type="predicted"/>
<feature type="compositionally biased region" description="Low complexity" evidence="1">
    <location>
        <begin position="87"/>
        <end position="107"/>
    </location>
</feature>
<accession>A0AAF0Y2E8</accession>
<dbReference type="AlphaFoldDB" id="A0AAF0Y2E8"/>
<feature type="compositionally biased region" description="Low complexity" evidence="1">
    <location>
        <begin position="1"/>
        <end position="11"/>
    </location>
</feature>
<dbReference type="EMBL" id="CP086715">
    <property type="protein sequence ID" value="WOO78772.1"/>
    <property type="molecule type" value="Genomic_DNA"/>
</dbReference>
<dbReference type="Proteomes" id="UP000827549">
    <property type="component" value="Chromosome 2"/>
</dbReference>
<keyword evidence="3" id="KW-1185">Reference proteome</keyword>
<feature type="compositionally biased region" description="Low complexity" evidence="1">
    <location>
        <begin position="27"/>
        <end position="49"/>
    </location>
</feature>
<dbReference type="PANTHER" id="PTHR36452:SF1">
    <property type="entry name" value="DUF2461 DOMAIN-CONTAINING PROTEIN"/>
    <property type="match status" value="1"/>
</dbReference>
<evidence type="ECO:0000313" key="2">
    <source>
        <dbReference type="EMBL" id="WOO78772.1"/>
    </source>
</evidence>
<dbReference type="NCBIfam" id="TIGR02453">
    <property type="entry name" value="TIGR02453 family protein"/>
    <property type="match status" value="1"/>
</dbReference>